<proteinExistence type="predicted"/>
<gene>
    <name evidence="2" type="ORF">TPA0910_81540</name>
</gene>
<organism evidence="2 3">
    <name type="scientific">Streptomyces hygroscopicus</name>
    <dbReference type="NCBI Taxonomy" id="1912"/>
    <lineage>
        <taxon>Bacteria</taxon>
        <taxon>Bacillati</taxon>
        <taxon>Actinomycetota</taxon>
        <taxon>Actinomycetes</taxon>
        <taxon>Kitasatosporales</taxon>
        <taxon>Streptomycetaceae</taxon>
        <taxon>Streptomyces</taxon>
        <taxon>Streptomyces violaceusniger group</taxon>
    </lineage>
</organism>
<dbReference type="Proteomes" id="UP001054854">
    <property type="component" value="Unassembled WGS sequence"/>
</dbReference>
<feature type="compositionally biased region" description="Gly residues" evidence="1">
    <location>
        <begin position="52"/>
        <end position="63"/>
    </location>
</feature>
<reference evidence="2" key="1">
    <citation type="submission" date="2024-05" db="EMBL/GenBank/DDBJ databases">
        <title>Whole genome shotgun sequence of Streptomyces hygroscopicus NBRC 113678.</title>
        <authorList>
            <person name="Komaki H."/>
            <person name="Tamura T."/>
        </authorList>
    </citation>
    <scope>NUCLEOTIDE SEQUENCE</scope>
    <source>
        <strain evidence="2">N11-34</strain>
    </source>
</reference>
<comment type="caution">
    <text evidence="2">The sequence shown here is derived from an EMBL/GenBank/DDBJ whole genome shotgun (WGS) entry which is preliminary data.</text>
</comment>
<feature type="compositionally biased region" description="Low complexity" evidence="1">
    <location>
        <begin position="41"/>
        <end position="51"/>
    </location>
</feature>
<keyword evidence="3" id="KW-1185">Reference proteome</keyword>
<name>A0ABQ3UE77_STRHY</name>
<evidence type="ECO:0000256" key="1">
    <source>
        <dbReference type="SAM" id="MobiDB-lite"/>
    </source>
</evidence>
<feature type="region of interest" description="Disordered" evidence="1">
    <location>
        <begin position="1"/>
        <end position="63"/>
    </location>
</feature>
<dbReference type="EMBL" id="BNEK01000005">
    <property type="protein sequence ID" value="GHJ33721.1"/>
    <property type="molecule type" value="Genomic_DNA"/>
</dbReference>
<sequence>MSRTAGANQGLRVSDGTCTPGSPDPTGPAPEPTGPTPEPTEPGGTNLSVGAGSDGSGKAGGRS</sequence>
<accession>A0ABQ3UE77</accession>
<protein>
    <submittedName>
        <fullName evidence="2">Uncharacterized protein</fullName>
    </submittedName>
</protein>
<evidence type="ECO:0000313" key="3">
    <source>
        <dbReference type="Proteomes" id="UP001054854"/>
    </source>
</evidence>
<evidence type="ECO:0000313" key="2">
    <source>
        <dbReference type="EMBL" id="GHJ33721.1"/>
    </source>
</evidence>
<feature type="compositionally biased region" description="Pro residues" evidence="1">
    <location>
        <begin position="22"/>
        <end position="40"/>
    </location>
</feature>